<protein>
    <submittedName>
        <fullName evidence="4">Cobalt-precorrin-6A reductase</fullName>
        <ecNumber evidence="4">1.3.1.106</ecNumber>
    </submittedName>
</protein>
<reference evidence="4 5" key="1">
    <citation type="submission" date="2023-10" db="EMBL/GenBank/DDBJ databases">
        <title>Novel methanotroph of the genus Methylocapsa from a subarctic wetland.</title>
        <authorList>
            <person name="Belova S.E."/>
            <person name="Oshkin I.Y."/>
            <person name="Miroshnikov K."/>
            <person name="Dedysh S.N."/>
        </authorList>
    </citation>
    <scope>NUCLEOTIDE SEQUENCE [LARGE SCALE GENOMIC DNA]</scope>
    <source>
        <strain evidence="4 5">RX1</strain>
    </source>
</reference>
<organism evidence="4 5">
    <name type="scientific">Methylocapsa polymorpha</name>
    <dbReference type="NCBI Taxonomy" id="3080828"/>
    <lineage>
        <taxon>Bacteria</taxon>
        <taxon>Pseudomonadati</taxon>
        <taxon>Pseudomonadota</taxon>
        <taxon>Alphaproteobacteria</taxon>
        <taxon>Hyphomicrobiales</taxon>
        <taxon>Beijerinckiaceae</taxon>
        <taxon>Methylocapsa</taxon>
    </lineage>
</organism>
<evidence type="ECO:0000256" key="1">
    <source>
        <dbReference type="ARBA" id="ARBA00004953"/>
    </source>
</evidence>
<dbReference type="PANTHER" id="PTHR36925">
    <property type="entry name" value="COBALT-PRECORRIN-6A REDUCTASE"/>
    <property type="match status" value="1"/>
</dbReference>
<dbReference type="EMBL" id="CP136862">
    <property type="protein sequence ID" value="WOJ91017.1"/>
    <property type="molecule type" value="Genomic_DNA"/>
</dbReference>
<proteinExistence type="predicted"/>
<dbReference type="RefSeq" id="WP_407340606.1">
    <property type="nucleotide sequence ID" value="NZ_CP136862.1"/>
</dbReference>
<comment type="pathway">
    <text evidence="1">Cofactor biosynthesis; adenosylcobalamin biosynthesis.</text>
</comment>
<evidence type="ECO:0000313" key="5">
    <source>
        <dbReference type="Proteomes" id="UP001626536"/>
    </source>
</evidence>
<evidence type="ECO:0000256" key="2">
    <source>
        <dbReference type="ARBA" id="ARBA00022573"/>
    </source>
</evidence>
<name>A0ABZ0HUQ4_9HYPH</name>
<dbReference type="Proteomes" id="UP001626536">
    <property type="component" value="Chromosome"/>
</dbReference>
<dbReference type="InterPro" id="IPR003723">
    <property type="entry name" value="Precorrin-6x_reduct"/>
</dbReference>
<dbReference type="GO" id="GO:0016491">
    <property type="term" value="F:oxidoreductase activity"/>
    <property type="evidence" value="ECO:0007669"/>
    <property type="project" value="UniProtKB-KW"/>
</dbReference>
<dbReference type="NCBIfam" id="NF005968">
    <property type="entry name" value="PRK08057.1-2"/>
    <property type="match status" value="1"/>
</dbReference>
<dbReference type="NCBIfam" id="TIGR00715">
    <property type="entry name" value="precor6x_red"/>
    <property type="match status" value="1"/>
</dbReference>
<evidence type="ECO:0000313" key="4">
    <source>
        <dbReference type="EMBL" id="WOJ91017.1"/>
    </source>
</evidence>
<keyword evidence="3 4" id="KW-0560">Oxidoreductase</keyword>
<gene>
    <name evidence="4" type="ORF">RZS28_06965</name>
</gene>
<keyword evidence="2" id="KW-0169">Cobalamin biosynthesis</keyword>
<sequence>MRVLVLGGTTEASQLAALLAGRSDIDSVLSFAGRTKTPLAPPIPFRVGGFGGVEGLVSYLAQNRIDVLIDATHPYAERMSRNAVLAAGRARIPLIALSRPAWRPEQGDRWTQASDMAEAVALLGSEPKRVFLTIGRLQLEAFAAAAKHFYLIRAIDALDPAPSLPHHRVISGRGPFALEVEERLLREEKIDVIVTKNSGGDATFAKILAARRLGLPVVMVERPASATREALHDPAEALALILRHGEAPAPRGV</sequence>
<dbReference type="PANTHER" id="PTHR36925:SF1">
    <property type="entry name" value="COBALT-PRECORRIN-6A REDUCTASE"/>
    <property type="match status" value="1"/>
</dbReference>
<dbReference type="EC" id="1.3.1.106" evidence="4"/>
<evidence type="ECO:0000256" key="3">
    <source>
        <dbReference type="ARBA" id="ARBA00023002"/>
    </source>
</evidence>
<keyword evidence="5" id="KW-1185">Reference proteome</keyword>
<accession>A0ABZ0HUQ4</accession>
<dbReference type="PROSITE" id="PS51014">
    <property type="entry name" value="COBK_CBIJ"/>
    <property type="match status" value="1"/>
</dbReference>
<dbReference type="Pfam" id="PF02571">
    <property type="entry name" value="CbiJ"/>
    <property type="match status" value="1"/>
</dbReference>